<dbReference type="PROSITE" id="PS50011">
    <property type="entry name" value="PROTEIN_KINASE_DOM"/>
    <property type="match status" value="1"/>
</dbReference>
<dbReference type="SMART" id="SM00220">
    <property type="entry name" value="S_TKc"/>
    <property type="match status" value="1"/>
</dbReference>
<dbReference type="GO" id="GO:0005524">
    <property type="term" value="F:ATP binding"/>
    <property type="evidence" value="ECO:0007669"/>
    <property type="project" value="UniProtKB-KW"/>
</dbReference>
<dbReference type="GO" id="GO:0004674">
    <property type="term" value="F:protein serine/threonine kinase activity"/>
    <property type="evidence" value="ECO:0007669"/>
    <property type="project" value="UniProtKB-KW"/>
</dbReference>
<feature type="transmembrane region" description="Helical" evidence="8">
    <location>
        <begin position="346"/>
        <end position="366"/>
    </location>
</feature>
<name>A0A848KN46_9NOCA</name>
<dbReference type="EC" id="2.7.11.1" evidence="1"/>
<dbReference type="CDD" id="cd14014">
    <property type="entry name" value="STKc_PknB_like"/>
    <property type="match status" value="1"/>
</dbReference>
<dbReference type="Gene3D" id="3.30.200.20">
    <property type="entry name" value="Phosphorylase Kinase, domain 1"/>
    <property type="match status" value="1"/>
</dbReference>
<protein>
    <recommendedName>
        <fullName evidence="1">non-specific serine/threonine protein kinase</fullName>
        <ecNumber evidence="1">2.7.11.1</ecNumber>
    </recommendedName>
</protein>
<dbReference type="Pfam" id="PF00069">
    <property type="entry name" value="Pkinase"/>
    <property type="match status" value="1"/>
</dbReference>
<evidence type="ECO:0000256" key="6">
    <source>
        <dbReference type="ARBA" id="ARBA00022840"/>
    </source>
</evidence>
<evidence type="ECO:0000256" key="3">
    <source>
        <dbReference type="ARBA" id="ARBA00022679"/>
    </source>
</evidence>
<reference evidence="10 11" key="1">
    <citation type="submission" date="2019-05" db="EMBL/GenBank/DDBJ databases">
        <authorList>
            <person name="Lee S.D."/>
        </authorList>
    </citation>
    <scope>NUCLEOTIDE SEQUENCE [LARGE SCALE GENOMIC DNA]</scope>
    <source>
        <strain evidence="10 11">YC2-7</strain>
    </source>
</reference>
<dbReference type="FunFam" id="1.10.510.10:FF:000021">
    <property type="entry name" value="Serine/threonine protein kinase"/>
    <property type="match status" value="1"/>
</dbReference>
<evidence type="ECO:0000256" key="2">
    <source>
        <dbReference type="ARBA" id="ARBA00022527"/>
    </source>
</evidence>
<evidence type="ECO:0000259" key="9">
    <source>
        <dbReference type="PROSITE" id="PS50011"/>
    </source>
</evidence>
<dbReference type="EMBL" id="VCQU01000017">
    <property type="protein sequence ID" value="NMN99368.1"/>
    <property type="molecule type" value="Genomic_DNA"/>
</dbReference>
<dbReference type="PANTHER" id="PTHR43289:SF6">
    <property type="entry name" value="SERINE_THREONINE-PROTEIN KINASE NEKL-3"/>
    <property type="match status" value="1"/>
</dbReference>
<dbReference type="AlphaFoldDB" id="A0A848KN46"/>
<dbReference type="InterPro" id="IPR008271">
    <property type="entry name" value="Ser/Thr_kinase_AS"/>
</dbReference>
<keyword evidence="2 10" id="KW-0723">Serine/threonine-protein kinase</keyword>
<organism evidence="10 11">
    <name type="scientific">Antrihabitans stalactiti</name>
    <dbReference type="NCBI Taxonomy" id="2584121"/>
    <lineage>
        <taxon>Bacteria</taxon>
        <taxon>Bacillati</taxon>
        <taxon>Actinomycetota</taxon>
        <taxon>Actinomycetes</taxon>
        <taxon>Mycobacteriales</taxon>
        <taxon>Nocardiaceae</taxon>
        <taxon>Antrihabitans</taxon>
    </lineage>
</organism>
<sequence length="536" mass="57937">MTLAPGSEFAGYRIVRLLGVGGMGTVYLARHPRLPRNDALKLLSADFSQSGDTRKRFEREADITAGLTHKNIVSVYDRGAIDGQLWIAMQFIEGRDAADLIKAGPKSLTPRRAVNIITDVARGLDYAHRHGLLHRDVKPANILVRSAPDEPSGEQALITDFGIARTTNETQHLTVAGDIIATIAYASPEQLEDRDLDHHSDIYALGCTLYEMLTGEKPFARSSMPAMINAHLSAPPPHPSDKMPSLPRALDDVIARAMAKNPRDRYNTCRELADAANRALLIQPPPQIPVPPTVRTSAPQTVPAPIRPLAPQPPPRPQVPPVPPKGPVNVGGTLGRTQPPGSRRPLIMGASVAAALVFVVAVFFAINNNSPDRPTQDTITTSSTPVNDDPRCKGLSNAQCDLRKRLPASLSAYECKAADDSVMIEGRAAIQCDGSPSVLLVQLASAAAMNAAIQKIYDEGLRENRAATFPTPTSKDDWNNPQKVRGGTLVSTAKNGTNVMSWNYDTENIVMQARSDSLDPEGLRDWWKDNSILATG</sequence>
<feature type="compositionally biased region" description="Pro residues" evidence="7">
    <location>
        <begin position="283"/>
        <end position="292"/>
    </location>
</feature>
<comment type="caution">
    <text evidence="10">The sequence shown here is derived from an EMBL/GenBank/DDBJ whole genome shotgun (WGS) entry which is preliminary data.</text>
</comment>
<dbReference type="InterPro" id="IPR011009">
    <property type="entry name" value="Kinase-like_dom_sf"/>
</dbReference>
<evidence type="ECO:0000256" key="1">
    <source>
        <dbReference type="ARBA" id="ARBA00012513"/>
    </source>
</evidence>
<accession>A0A848KN46</accession>
<keyword evidence="4" id="KW-0547">Nucleotide-binding</keyword>
<reference evidence="10 11" key="2">
    <citation type="submission" date="2020-06" db="EMBL/GenBank/DDBJ databases">
        <title>Antribacter stalactiti gen. nov., sp. nov., a new member of the family Nacardiaceae isolated from a cave.</title>
        <authorList>
            <person name="Kim I.S."/>
        </authorList>
    </citation>
    <scope>NUCLEOTIDE SEQUENCE [LARGE SCALE GENOMIC DNA]</scope>
    <source>
        <strain evidence="10 11">YC2-7</strain>
    </source>
</reference>
<dbReference type="Proteomes" id="UP000535543">
    <property type="component" value="Unassembled WGS sequence"/>
</dbReference>
<dbReference type="InterPro" id="IPR000719">
    <property type="entry name" value="Prot_kinase_dom"/>
</dbReference>
<dbReference type="Gene3D" id="1.10.510.10">
    <property type="entry name" value="Transferase(Phosphotransferase) domain 1"/>
    <property type="match status" value="1"/>
</dbReference>
<feature type="region of interest" description="Disordered" evidence="7">
    <location>
        <begin position="283"/>
        <end position="325"/>
    </location>
</feature>
<keyword evidence="8" id="KW-0472">Membrane</keyword>
<evidence type="ECO:0000256" key="8">
    <source>
        <dbReference type="SAM" id="Phobius"/>
    </source>
</evidence>
<dbReference type="PANTHER" id="PTHR43289">
    <property type="entry name" value="MITOGEN-ACTIVATED PROTEIN KINASE KINASE KINASE 20-RELATED"/>
    <property type="match status" value="1"/>
</dbReference>
<keyword evidence="3" id="KW-0808">Transferase</keyword>
<evidence type="ECO:0000256" key="7">
    <source>
        <dbReference type="SAM" id="MobiDB-lite"/>
    </source>
</evidence>
<feature type="compositionally biased region" description="Pro residues" evidence="7">
    <location>
        <begin position="305"/>
        <end position="325"/>
    </location>
</feature>
<evidence type="ECO:0000256" key="4">
    <source>
        <dbReference type="ARBA" id="ARBA00022741"/>
    </source>
</evidence>
<dbReference type="SUPFAM" id="SSF56112">
    <property type="entry name" value="Protein kinase-like (PK-like)"/>
    <property type="match status" value="1"/>
</dbReference>
<gene>
    <name evidence="10" type="ORF">FGL95_30560</name>
</gene>
<keyword evidence="6" id="KW-0067">ATP-binding</keyword>
<keyword evidence="11" id="KW-1185">Reference proteome</keyword>
<dbReference type="RefSeq" id="WP_169594582.1">
    <property type="nucleotide sequence ID" value="NZ_VCQU01000017.1"/>
</dbReference>
<evidence type="ECO:0000313" key="11">
    <source>
        <dbReference type="Proteomes" id="UP000535543"/>
    </source>
</evidence>
<evidence type="ECO:0000256" key="5">
    <source>
        <dbReference type="ARBA" id="ARBA00022777"/>
    </source>
</evidence>
<feature type="domain" description="Protein kinase" evidence="9">
    <location>
        <begin position="12"/>
        <end position="281"/>
    </location>
</feature>
<keyword evidence="8" id="KW-1133">Transmembrane helix</keyword>
<keyword evidence="5 10" id="KW-0418">Kinase</keyword>
<keyword evidence="8" id="KW-0812">Transmembrane</keyword>
<proteinExistence type="predicted"/>
<dbReference type="PROSITE" id="PS00108">
    <property type="entry name" value="PROTEIN_KINASE_ST"/>
    <property type="match status" value="1"/>
</dbReference>
<evidence type="ECO:0000313" key="10">
    <source>
        <dbReference type="EMBL" id="NMN99368.1"/>
    </source>
</evidence>